<organism evidence="1 2">
    <name type="scientific">Liparis tanakae</name>
    <name type="common">Tanaka's snailfish</name>
    <dbReference type="NCBI Taxonomy" id="230148"/>
    <lineage>
        <taxon>Eukaryota</taxon>
        <taxon>Metazoa</taxon>
        <taxon>Chordata</taxon>
        <taxon>Craniata</taxon>
        <taxon>Vertebrata</taxon>
        <taxon>Euteleostomi</taxon>
        <taxon>Actinopterygii</taxon>
        <taxon>Neopterygii</taxon>
        <taxon>Teleostei</taxon>
        <taxon>Neoteleostei</taxon>
        <taxon>Acanthomorphata</taxon>
        <taxon>Eupercaria</taxon>
        <taxon>Perciformes</taxon>
        <taxon>Cottioidei</taxon>
        <taxon>Cottales</taxon>
        <taxon>Liparidae</taxon>
        <taxon>Liparis</taxon>
    </lineage>
</organism>
<comment type="caution">
    <text evidence="1">The sequence shown here is derived from an EMBL/GenBank/DDBJ whole genome shotgun (WGS) entry which is preliminary data.</text>
</comment>
<keyword evidence="2" id="KW-1185">Reference proteome</keyword>
<evidence type="ECO:0000313" key="1">
    <source>
        <dbReference type="EMBL" id="TNN38969.1"/>
    </source>
</evidence>
<accession>A0A4Z2FCU8</accession>
<protein>
    <submittedName>
        <fullName evidence="1">Uncharacterized protein</fullName>
    </submittedName>
</protein>
<sequence length="112" mass="11542">MPVDDSSRLGMLCSVNRLSREAGRAACISSSPLTPNESTSCDSSDKSGVHVSGVHVGGVHVSGVHMNGVHVGGVHVSGVHVSGVHVSSVHVNIGCRLASVPMCKERRVFTSD</sequence>
<gene>
    <name evidence="1" type="ORF">EYF80_050866</name>
</gene>
<dbReference type="AlphaFoldDB" id="A0A4Z2FCU8"/>
<reference evidence="1 2" key="1">
    <citation type="submission" date="2019-03" db="EMBL/GenBank/DDBJ databases">
        <title>First draft genome of Liparis tanakae, snailfish: a comprehensive survey of snailfish specific genes.</title>
        <authorList>
            <person name="Kim W."/>
            <person name="Song I."/>
            <person name="Jeong J.-H."/>
            <person name="Kim D."/>
            <person name="Kim S."/>
            <person name="Ryu S."/>
            <person name="Song J.Y."/>
            <person name="Lee S.K."/>
        </authorList>
    </citation>
    <scope>NUCLEOTIDE SEQUENCE [LARGE SCALE GENOMIC DNA]</scope>
    <source>
        <tissue evidence="1">Muscle</tissue>
    </source>
</reference>
<name>A0A4Z2FCU8_9TELE</name>
<evidence type="ECO:0000313" key="2">
    <source>
        <dbReference type="Proteomes" id="UP000314294"/>
    </source>
</evidence>
<dbReference type="Proteomes" id="UP000314294">
    <property type="component" value="Unassembled WGS sequence"/>
</dbReference>
<dbReference type="EMBL" id="SRLO01001321">
    <property type="protein sequence ID" value="TNN38969.1"/>
    <property type="molecule type" value="Genomic_DNA"/>
</dbReference>
<proteinExistence type="predicted"/>